<reference evidence="2 3" key="1">
    <citation type="submission" date="2020-02" db="EMBL/GenBank/DDBJ databases">
        <title>Draft genome sequence of Haematococcus lacustris strain NIES-144.</title>
        <authorList>
            <person name="Morimoto D."/>
            <person name="Nakagawa S."/>
            <person name="Yoshida T."/>
            <person name="Sawayama S."/>
        </authorList>
    </citation>
    <scope>NUCLEOTIDE SEQUENCE [LARGE SCALE GENOMIC DNA]</scope>
    <source>
        <strain evidence="2 3">NIES-144</strain>
    </source>
</reference>
<evidence type="ECO:0000256" key="1">
    <source>
        <dbReference type="SAM" id="MobiDB-lite"/>
    </source>
</evidence>
<gene>
    <name evidence="2" type="ORF">HaLaN_20217</name>
</gene>
<feature type="region of interest" description="Disordered" evidence="1">
    <location>
        <begin position="1"/>
        <end position="67"/>
    </location>
</feature>
<accession>A0A699ZSJ1</accession>
<feature type="compositionally biased region" description="Basic and acidic residues" evidence="1">
    <location>
        <begin position="1"/>
        <end position="10"/>
    </location>
</feature>
<proteinExistence type="predicted"/>
<organism evidence="2 3">
    <name type="scientific">Haematococcus lacustris</name>
    <name type="common">Green alga</name>
    <name type="synonym">Haematococcus pluvialis</name>
    <dbReference type="NCBI Taxonomy" id="44745"/>
    <lineage>
        <taxon>Eukaryota</taxon>
        <taxon>Viridiplantae</taxon>
        <taxon>Chlorophyta</taxon>
        <taxon>core chlorophytes</taxon>
        <taxon>Chlorophyceae</taxon>
        <taxon>CS clade</taxon>
        <taxon>Chlamydomonadales</taxon>
        <taxon>Haematococcaceae</taxon>
        <taxon>Haematococcus</taxon>
    </lineage>
</organism>
<feature type="compositionally biased region" description="Low complexity" evidence="1">
    <location>
        <begin position="22"/>
        <end position="35"/>
    </location>
</feature>
<evidence type="ECO:0000313" key="2">
    <source>
        <dbReference type="EMBL" id="GFH22709.1"/>
    </source>
</evidence>
<feature type="region of interest" description="Disordered" evidence="1">
    <location>
        <begin position="72"/>
        <end position="91"/>
    </location>
</feature>
<dbReference type="EMBL" id="BLLF01002105">
    <property type="protein sequence ID" value="GFH22709.1"/>
    <property type="molecule type" value="Genomic_DNA"/>
</dbReference>
<dbReference type="AlphaFoldDB" id="A0A699ZSJ1"/>
<sequence>MGPEHLKAAELAESLPLDAEPGCGSSSDGKGSGSSDCEEEGNDSAAPQHPVSPEGNWALGCDPPDDALEVMEQAGEQQQQEQQLEQQKQQV</sequence>
<evidence type="ECO:0000313" key="3">
    <source>
        <dbReference type="Proteomes" id="UP000485058"/>
    </source>
</evidence>
<dbReference type="Proteomes" id="UP000485058">
    <property type="component" value="Unassembled WGS sequence"/>
</dbReference>
<protein>
    <submittedName>
        <fullName evidence="2">Uncharacterized protein</fullName>
    </submittedName>
</protein>
<comment type="caution">
    <text evidence="2">The sequence shown here is derived from an EMBL/GenBank/DDBJ whole genome shotgun (WGS) entry which is preliminary data.</text>
</comment>
<keyword evidence="3" id="KW-1185">Reference proteome</keyword>
<name>A0A699ZSJ1_HAELA</name>